<organism evidence="1 2">
    <name type="scientific">Streptococcus constellatus</name>
    <dbReference type="NCBI Taxonomy" id="76860"/>
    <lineage>
        <taxon>Bacteria</taxon>
        <taxon>Bacillati</taxon>
        <taxon>Bacillota</taxon>
        <taxon>Bacilli</taxon>
        <taxon>Lactobacillales</taxon>
        <taxon>Streptococcaceae</taxon>
        <taxon>Streptococcus</taxon>
        <taxon>Streptococcus anginosus group</taxon>
    </lineage>
</organism>
<dbReference type="InterPro" id="IPR036412">
    <property type="entry name" value="HAD-like_sf"/>
</dbReference>
<dbReference type="PANTHER" id="PTHR43434:SF3">
    <property type="entry name" value="GMP_IMP NUCLEOTIDASE YRFG"/>
    <property type="match status" value="1"/>
</dbReference>
<dbReference type="NCBIfam" id="TIGR01549">
    <property type="entry name" value="HAD-SF-IA-v1"/>
    <property type="match status" value="1"/>
</dbReference>
<dbReference type="RefSeq" id="WP_144208630.1">
    <property type="nucleotide sequence ID" value="NZ_CABHMZ010000011.1"/>
</dbReference>
<accession>A0A564SS37</accession>
<protein>
    <submittedName>
        <fullName evidence="1">Phosphorylated carbohydrates phosphatase</fullName>
        <ecNumber evidence="1">3.1.3.-</ecNumber>
    </submittedName>
</protein>
<dbReference type="GO" id="GO:0006281">
    <property type="term" value="P:DNA repair"/>
    <property type="evidence" value="ECO:0007669"/>
    <property type="project" value="TreeGrafter"/>
</dbReference>
<dbReference type="Proteomes" id="UP000385544">
    <property type="component" value="Unassembled WGS sequence"/>
</dbReference>
<dbReference type="GO" id="GO:0005829">
    <property type="term" value="C:cytosol"/>
    <property type="evidence" value="ECO:0007669"/>
    <property type="project" value="TreeGrafter"/>
</dbReference>
<dbReference type="NCBIfam" id="TIGR01509">
    <property type="entry name" value="HAD-SF-IA-v3"/>
    <property type="match status" value="1"/>
</dbReference>
<dbReference type="OrthoDB" id="9797743at2"/>
<dbReference type="EC" id="3.1.3.-" evidence="1"/>
<dbReference type="PANTHER" id="PTHR43434">
    <property type="entry name" value="PHOSPHOGLYCOLATE PHOSPHATASE"/>
    <property type="match status" value="1"/>
</dbReference>
<dbReference type="AlphaFoldDB" id="A0A564SS37"/>
<dbReference type="Gene3D" id="3.40.50.1000">
    <property type="entry name" value="HAD superfamily/HAD-like"/>
    <property type="match status" value="1"/>
</dbReference>
<dbReference type="Gene3D" id="1.10.150.240">
    <property type="entry name" value="Putative phosphatase, domain 2"/>
    <property type="match status" value="1"/>
</dbReference>
<dbReference type="InterPro" id="IPR050155">
    <property type="entry name" value="HAD-like_hydrolase_sf"/>
</dbReference>
<proteinExistence type="predicted"/>
<dbReference type="InterPro" id="IPR023198">
    <property type="entry name" value="PGP-like_dom2"/>
</dbReference>
<dbReference type="SUPFAM" id="SSF56784">
    <property type="entry name" value="HAD-like"/>
    <property type="match status" value="1"/>
</dbReference>
<dbReference type="InterPro" id="IPR006439">
    <property type="entry name" value="HAD-SF_hydro_IA"/>
</dbReference>
<dbReference type="SFLD" id="SFLDG01129">
    <property type="entry name" value="C1.5:_HAD__Beta-PGM__Phosphata"/>
    <property type="match status" value="1"/>
</dbReference>
<name>A0A564SS37_STRCV</name>
<dbReference type="InterPro" id="IPR041492">
    <property type="entry name" value="HAD_2"/>
</dbReference>
<dbReference type="EMBL" id="CABHMZ010000011">
    <property type="protein sequence ID" value="VUW98017.1"/>
    <property type="molecule type" value="Genomic_DNA"/>
</dbReference>
<sequence>MLQLLVFDMDGVIVDTEYLDFQLQQEFVRLLSLRPNELSQQELSVLVGKSYTSLYRSIKQLSQTSLSLETIGHQLEKFAAEKYQEINYQELFRKDIVQILLYARKNHIKVALASSSRYQHIIEVLASCGIDDYFDVIISGEDFVESKPNPAIYQAVLENLDIDAENAVAIEDSFYGIAAAKSAGLKVIAYEEKRLPVDQSRADMVAKDMVEIFSILQTLKESE</sequence>
<dbReference type="InterPro" id="IPR023214">
    <property type="entry name" value="HAD_sf"/>
</dbReference>
<keyword evidence="1" id="KW-0378">Hydrolase</keyword>
<gene>
    <name evidence="1" type="ORF">SCSS39_00827</name>
</gene>
<evidence type="ECO:0000313" key="2">
    <source>
        <dbReference type="Proteomes" id="UP000385544"/>
    </source>
</evidence>
<reference evidence="1 2" key="1">
    <citation type="submission" date="2019-07" db="EMBL/GenBank/DDBJ databases">
        <authorList>
            <person name="Hibberd C M."/>
            <person name="Gehrig L. J."/>
            <person name="Chang H.-W."/>
            <person name="Venkatesh S."/>
        </authorList>
    </citation>
    <scope>NUCLEOTIDE SEQUENCE [LARGE SCALE GENOMIC DNA]</scope>
    <source>
        <strain evidence="1">Streptococcus_constellatus_SS_Bg39</strain>
    </source>
</reference>
<dbReference type="SFLD" id="SFLDS00003">
    <property type="entry name" value="Haloacid_Dehalogenase"/>
    <property type="match status" value="1"/>
</dbReference>
<dbReference type="Pfam" id="PF13419">
    <property type="entry name" value="HAD_2"/>
    <property type="match status" value="1"/>
</dbReference>
<evidence type="ECO:0000313" key="1">
    <source>
        <dbReference type="EMBL" id="VUW98017.1"/>
    </source>
</evidence>
<dbReference type="GO" id="GO:0008967">
    <property type="term" value="F:phosphoglycolate phosphatase activity"/>
    <property type="evidence" value="ECO:0007669"/>
    <property type="project" value="TreeGrafter"/>
</dbReference>